<keyword evidence="2" id="KW-0812">Transmembrane</keyword>
<dbReference type="SUPFAM" id="SSF48208">
    <property type="entry name" value="Six-hairpin glycosidases"/>
    <property type="match status" value="1"/>
</dbReference>
<protein>
    <recommendedName>
        <fullName evidence="3">GH15-like domain-containing protein</fullName>
    </recommendedName>
</protein>
<organism evidence="4 5">
    <name type="scientific">Rubrobacter radiotolerans</name>
    <name type="common">Arthrobacter radiotolerans</name>
    <dbReference type="NCBI Taxonomy" id="42256"/>
    <lineage>
        <taxon>Bacteria</taxon>
        <taxon>Bacillati</taxon>
        <taxon>Actinomycetota</taxon>
        <taxon>Rubrobacteria</taxon>
        <taxon>Rubrobacterales</taxon>
        <taxon>Rubrobacteraceae</taxon>
        <taxon>Rubrobacter</taxon>
    </lineage>
</organism>
<dbReference type="GO" id="GO:0004553">
    <property type="term" value="F:hydrolase activity, hydrolyzing O-glycosyl compounds"/>
    <property type="evidence" value="ECO:0007669"/>
    <property type="project" value="UniProtKB-ARBA"/>
</dbReference>
<dbReference type="Gene3D" id="1.50.10.10">
    <property type="match status" value="1"/>
</dbReference>
<accession>A0AB35T109</accession>
<keyword evidence="2" id="KW-1133">Transmembrane helix</keyword>
<feature type="transmembrane region" description="Helical" evidence="2">
    <location>
        <begin position="43"/>
        <end position="63"/>
    </location>
</feature>
<sequence>MRRLRARGDGGDTRGEGTPPCGDGEARRGEILNRSVARRGGSVALVLLLAGLAGGCSATGLAGEREYPAPVPLRYVGVIGASEGPHYALSPQEARGSSYLPRSNVLLLPGGGVMYVPEGGDSPVTASGMDAGARASVRESRAWLAAGIVPGESEFEREIAARSLLNLRLLTDPSGAALAAPNPRWDYVWPRDASWMSAAFSVTEHREEARSILDFLARVRDERGWEARYTPDGRPVPDGRPAQLDANGWFLWAVWVYAETGEGYKEVRDLWPEVRRAAEEAVGALGSDGLPPGGADYWERRTLLPNLGNSAALLVGLRSAQDLAAGLGHEREADRYRRSADRLEDAVHRRLGPRAFADGYTRTTSPASGRDAAVTFLAPPFGREREGLRGEVISTEEALTAPNGGVLPGERWPQEPTVSWTPESAFFMLFAAASGDRERAGRWLRWLAEHRTLLGAFPEKVDGDGEPQAAAPLAWTDAAVLLALAAGEGMLPGPPGEMG</sequence>
<feature type="region of interest" description="Disordered" evidence="1">
    <location>
        <begin position="1"/>
        <end position="27"/>
    </location>
</feature>
<comment type="caution">
    <text evidence="4">The sequence shown here is derived from an EMBL/GenBank/DDBJ whole genome shotgun (WGS) entry which is preliminary data.</text>
</comment>
<evidence type="ECO:0000313" key="5">
    <source>
        <dbReference type="Proteomes" id="UP001281130"/>
    </source>
</evidence>
<evidence type="ECO:0000256" key="1">
    <source>
        <dbReference type="SAM" id="MobiDB-lite"/>
    </source>
</evidence>
<feature type="domain" description="GH15-like" evidence="3">
    <location>
        <begin position="157"/>
        <end position="352"/>
    </location>
</feature>
<evidence type="ECO:0000256" key="2">
    <source>
        <dbReference type="SAM" id="Phobius"/>
    </source>
</evidence>
<dbReference type="Proteomes" id="UP001281130">
    <property type="component" value="Unassembled WGS sequence"/>
</dbReference>
<evidence type="ECO:0000259" key="3">
    <source>
        <dbReference type="Pfam" id="PF00723"/>
    </source>
</evidence>
<reference evidence="4" key="1">
    <citation type="submission" date="2023-11" db="EMBL/GenBank/DDBJ databases">
        <title>MicrobeMod: A computational toolkit for identifying prokaryotic methylation and restriction-modification with nanopore sequencing.</title>
        <authorList>
            <person name="Crits-Christoph A."/>
            <person name="Kang S.C."/>
            <person name="Lee H."/>
            <person name="Ostrov N."/>
        </authorList>
    </citation>
    <scope>NUCLEOTIDE SEQUENCE</scope>
    <source>
        <strain evidence="4">ATCC 51242</strain>
    </source>
</reference>
<dbReference type="GO" id="GO:0005975">
    <property type="term" value="P:carbohydrate metabolic process"/>
    <property type="evidence" value="ECO:0007669"/>
    <property type="project" value="InterPro"/>
</dbReference>
<evidence type="ECO:0000313" key="4">
    <source>
        <dbReference type="EMBL" id="MDX5893257.1"/>
    </source>
</evidence>
<dbReference type="PANTHER" id="PTHR31616:SF0">
    <property type="entry name" value="GLUCAN 1,4-ALPHA-GLUCOSIDASE"/>
    <property type="match status" value="1"/>
</dbReference>
<dbReference type="RefSeq" id="WP_051589273.1">
    <property type="nucleotide sequence ID" value="NZ_CP007514.1"/>
</dbReference>
<dbReference type="InterPro" id="IPR008928">
    <property type="entry name" value="6-hairpin_glycosidase_sf"/>
</dbReference>
<feature type="compositionally biased region" description="Basic and acidic residues" evidence="1">
    <location>
        <begin position="1"/>
        <end position="15"/>
    </location>
</feature>
<keyword evidence="2" id="KW-0472">Membrane</keyword>
<proteinExistence type="predicted"/>
<dbReference type="InterPro" id="IPR011613">
    <property type="entry name" value="GH15-like"/>
</dbReference>
<name>A0AB35T109_RUBRA</name>
<gene>
    <name evidence="4" type="ORF">SIL72_04355</name>
</gene>
<dbReference type="AlphaFoldDB" id="A0AB35T109"/>
<dbReference type="InterPro" id="IPR012341">
    <property type="entry name" value="6hp_glycosidase-like_sf"/>
</dbReference>
<dbReference type="EMBL" id="JAWXXX010000001">
    <property type="protein sequence ID" value="MDX5893257.1"/>
    <property type="molecule type" value="Genomic_DNA"/>
</dbReference>
<dbReference type="Pfam" id="PF00723">
    <property type="entry name" value="Glyco_hydro_15"/>
    <property type="match status" value="1"/>
</dbReference>
<dbReference type="PANTHER" id="PTHR31616">
    <property type="entry name" value="TREHALASE"/>
    <property type="match status" value="1"/>
</dbReference>